<protein>
    <submittedName>
        <fullName evidence="3">Histone-like nucleoid-structuring protein Lsr2</fullName>
    </submittedName>
</protein>
<evidence type="ECO:0000313" key="3">
    <source>
        <dbReference type="EMBL" id="MFB9313353.1"/>
    </source>
</evidence>
<dbReference type="InterPro" id="IPR036625">
    <property type="entry name" value="E3-bd_dom_sf"/>
</dbReference>
<name>A0ABV5K9C3_9ACTN</name>
<organism evidence="3 4">
    <name type="scientific">Nocardioides plantarum</name>
    <dbReference type="NCBI Taxonomy" id="29299"/>
    <lineage>
        <taxon>Bacteria</taxon>
        <taxon>Bacillati</taxon>
        <taxon>Actinomycetota</taxon>
        <taxon>Actinomycetes</taxon>
        <taxon>Propionibacteriales</taxon>
        <taxon>Nocardioidaceae</taxon>
        <taxon>Nocardioides</taxon>
    </lineage>
</organism>
<keyword evidence="4" id="KW-1185">Reference proteome</keyword>
<feature type="domain" description="Cyclic nucleotide-binding" evidence="2">
    <location>
        <begin position="131"/>
        <end position="205"/>
    </location>
</feature>
<evidence type="ECO:0000313" key="4">
    <source>
        <dbReference type="Proteomes" id="UP001589750"/>
    </source>
</evidence>
<dbReference type="InterPro" id="IPR006166">
    <property type="entry name" value="ERCC4_domain"/>
</dbReference>
<sequence length="322" mass="35294">MPDDFVIARNPDGDSTLPYLLRIPLGERGVILKARETWPRTAKIYCHRVEEWPEDVEVVERVPVRSCVRRGASIDLVLDRGRENRSQLVMTTIKGGRQAIFWQSARTTKQARPAGAIPRARASGLQDLEIVVDSHERYAYGFSDQQATTVKAALVAGDYGVVRAGALVASVERKSLDDLVSSLTSGKLRYQLADLAAVPRAAVVVEDRYSQVLGVKHVRPAVVLEGLAECQVRWPQVPIHFCETRKLAQEWTYRFLAAAWVAAAEEDHGVAAVADLADAPPLTPAPATPAEIRAWAAVQGYVVSDRGRIPRDVAAAYEAARA</sequence>
<dbReference type="EMBL" id="JBHMDG010000012">
    <property type="protein sequence ID" value="MFB9313353.1"/>
    <property type="molecule type" value="Genomic_DNA"/>
</dbReference>
<evidence type="ECO:0000256" key="1">
    <source>
        <dbReference type="ARBA" id="ARBA00023125"/>
    </source>
</evidence>
<dbReference type="InterPro" id="IPR000595">
    <property type="entry name" value="cNMP-bd_dom"/>
</dbReference>
<dbReference type="RefSeq" id="WP_140008001.1">
    <property type="nucleotide sequence ID" value="NZ_JBHMDG010000012.1"/>
</dbReference>
<dbReference type="SMART" id="SM00891">
    <property type="entry name" value="ERCC4"/>
    <property type="match status" value="1"/>
</dbReference>
<dbReference type="Gene3D" id="4.10.320.10">
    <property type="entry name" value="E3-binding domain"/>
    <property type="match status" value="1"/>
</dbReference>
<dbReference type="InterPro" id="IPR055370">
    <property type="entry name" value="Lsr2_DNA-bd"/>
</dbReference>
<dbReference type="PROSITE" id="PS50042">
    <property type="entry name" value="CNMP_BINDING_3"/>
    <property type="match status" value="1"/>
</dbReference>
<gene>
    <name evidence="3" type="ORF">ACFFRI_09885</name>
</gene>
<accession>A0ABV5K9C3</accession>
<dbReference type="Pfam" id="PF02732">
    <property type="entry name" value="ERCC4"/>
    <property type="match status" value="1"/>
</dbReference>
<dbReference type="InterPro" id="IPR011335">
    <property type="entry name" value="Restrct_endonuc-II-like"/>
</dbReference>
<keyword evidence="1" id="KW-0238">DNA-binding</keyword>
<proteinExistence type="predicted"/>
<dbReference type="Gene3D" id="3.40.50.10130">
    <property type="match status" value="1"/>
</dbReference>
<dbReference type="SUPFAM" id="SSF52980">
    <property type="entry name" value="Restriction endonuclease-like"/>
    <property type="match status" value="1"/>
</dbReference>
<dbReference type="Proteomes" id="UP001589750">
    <property type="component" value="Unassembled WGS sequence"/>
</dbReference>
<reference evidence="3 4" key="1">
    <citation type="submission" date="2024-09" db="EMBL/GenBank/DDBJ databases">
        <authorList>
            <person name="Sun Q."/>
            <person name="Mori K."/>
        </authorList>
    </citation>
    <scope>NUCLEOTIDE SEQUENCE [LARGE SCALE GENOMIC DNA]</scope>
    <source>
        <strain evidence="3 4">JCM 9626</strain>
    </source>
</reference>
<comment type="caution">
    <text evidence="3">The sequence shown here is derived from an EMBL/GenBank/DDBJ whole genome shotgun (WGS) entry which is preliminary data.</text>
</comment>
<dbReference type="Pfam" id="PF23359">
    <property type="entry name" value="Lsr2_DNA-bd"/>
    <property type="match status" value="1"/>
</dbReference>
<evidence type="ECO:0000259" key="2">
    <source>
        <dbReference type="PROSITE" id="PS50042"/>
    </source>
</evidence>